<dbReference type="InterPro" id="IPR013244">
    <property type="entry name" value="Sec39_domain"/>
</dbReference>
<comment type="subcellular location">
    <subcellularLocation>
        <location evidence="1">Endoplasmic reticulum</location>
    </subcellularLocation>
</comment>
<evidence type="ECO:0000313" key="6">
    <source>
        <dbReference type="EMBL" id="ODV91051.1"/>
    </source>
</evidence>
<dbReference type="AlphaFoldDB" id="A0A1E4TH13"/>
<sequence length="305" mass="34101">MAAVAFLASKGHVKSLRILLNRSDFQIDAQIVRDILLITLPLSVPPRLYMDIILDQLPPYDPDVSNEVDNANREIDEALALTADCDAPNSGSIANWCIQRARIYCKANMLVQASEVANFRGVPEETTEWYTSVLKPYTYIKNDVAPHMTLSEFCDLAPAELVSSLLAHTSASSVCHDIENLLGPALKEDYSELWNWLESASASNDALVVSLARGWAGPPTTVFKNDYSSFLEKFLLNCPYDPDLYAIIERLELLGVCCSQRIEELRAALMASKSLSELGDVRDLQEVLDMKNWDSKRQWKLINSI</sequence>
<organism evidence="6 7">
    <name type="scientific">Tortispora caseinolytica NRRL Y-17796</name>
    <dbReference type="NCBI Taxonomy" id="767744"/>
    <lineage>
        <taxon>Eukaryota</taxon>
        <taxon>Fungi</taxon>
        <taxon>Dikarya</taxon>
        <taxon>Ascomycota</taxon>
        <taxon>Saccharomycotina</taxon>
        <taxon>Trigonopsidomycetes</taxon>
        <taxon>Trigonopsidales</taxon>
        <taxon>Trigonopsidaceae</taxon>
        <taxon>Tortispora</taxon>
    </lineage>
</organism>
<dbReference type="Proteomes" id="UP000095023">
    <property type="component" value="Unassembled WGS sequence"/>
</dbReference>
<keyword evidence="7" id="KW-1185">Reference proteome</keyword>
<protein>
    <recommendedName>
        <fullName evidence="5">Sec39 domain-containing protein</fullName>
    </recommendedName>
</protein>
<dbReference type="GO" id="GO:0005783">
    <property type="term" value="C:endoplasmic reticulum"/>
    <property type="evidence" value="ECO:0007669"/>
    <property type="project" value="UniProtKB-SubCell"/>
</dbReference>
<feature type="domain" description="Sec39" evidence="5">
    <location>
        <begin position="6"/>
        <end position="220"/>
    </location>
</feature>
<dbReference type="GO" id="GO:0006890">
    <property type="term" value="P:retrograde vesicle-mediated transport, Golgi to endoplasmic reticulum"/>
    <property type="evidence" value="ECO:0007669"/>
    <property type="project" value="InterPro"/>
</dbReference>
<name>A0A1E4TH13_9ASCO</name>
<evidence type="ECO:0000256" key="1">
    <source>
        <dbReference type="ARBA" id="ARBA00004240"/>
    </source>
</evidence>
<evidence type="ECO:0000313" key="7">
    <source>
        <dbReference type="Proteomes" id="UP000095023"/>
    </source>
</evidence>
<evidence type="ECO:0000256" key="2">
    <source>
        <dbReference type="ARBA" id="ARBA00022448"/>
    </source>
</evidence>
<evidence type="ECO:0000256" key="4">
    <source>
        <dbReference type="ARBA" id="ARBA00022927"/>
    </source>
</evidence>
<dbReference type="GO" id="GO:0015031">
    <property type="term" value="P:protein transport"/>
    <property type="evidence" value="ECO:0007669"/>
    <property type="project" value="UniProtKB-KW"/>
</dbReference>
<keyword evidence="4" id="KW-0653">Protein transport</keyword>
<evidence type="ECO:0000256" key="3">
    <source>
        <dbReference type="ARBA" id="ARBA00022824"/>
    </source>
</evidence>
<gene>
    <name evidence="6" type="ORF">CANCADRAFT_2769</name>
</gene>
<proteinExistence type="predicted"/>
<dbReference type="Pfam" id="PF08314">
    <property type="entry name" value="Sec39"/>
    <property type="match status" value="1"/>
</dbReference>
<keyword evidence="2" id="KW-0813">Transport</keyword>
<dbReference type="EMBL" id="KV453842">
    <property type="protein sequence ID" value="ODV91051.1"/>
    <property type="molecule type" value="Genomic_DNA"/>
</dbReference>
<reference evidence="7" key="1">
    <citation type="submission" date="2016-02" db="EMBL/GenBank/DDBJ databases">
        <title>Comparative genomics of biotechnologically important yeasts.</title>
        <authorList>
            <consortium name="DOE Joint Genome Institute"/>
            <person name="Riley R."/>
            <person name="Haridas S."/>
            <person name="Wolfe K.H."/>
            <person name="Lopes M.R."/>
            <person name="Hittinger C.T."/>
            <person name="Goker M."/>
            <person name="Salamov A."/>
            <person name="Wisecaver J."/>
            <person name="Long T.M."/>
            <person name="Aerts A.L."/>
            <person name="Barry K."/>
            <person name="Choi C."/>
            <person name="Clum A."/>
            <person name="Coughlan A.Y."/>
            <person name="Deshpande S."/>
            <person name="Douglass A.P."/>
            <person name="Hanson S.J."/>
            <person name="Klenk H.-P."/>
            <person name="Labutti K."/>
            <person name="Lapidus A."/>
            <person name="Lindquist E."/>
            <person name="Lipzen A."/>
            <person name="Meier-Kolthoff J.P."/>
            <person name="Ohm R.A."/>
            <person name="Otillar R.P."/>
            <person name="Pangilinan J."/>
            <person name="Peng Y."/>
            <person name="Rokas A."/>
            <person name="Rosa C.A."/>
            <person name="Scheuner C."/>
            <person name="Sibirny A.A."/>
            <person name="Slot J.C."/>
            <person name="Stielow J.B."/>
            <person name="Sun H."/>
            <person name="Kurtzman C.P."/>
            <person name="Blackwell M."/>
            <person name="Jeffries T.W."/>
            <person name="Grigoriev I.V."/>
        </authorList>
    </citation>
    <scope>NUCLEOTIDE SEQUENCE [LARGE SCALE GENOMIC DNA]</scope>
    <source>
        <strain evidence="7">NRRL Y-17796</strain>
    </source>
</reference>
<keyword evidence="3" id="KW-0256">Endoplasmic reticulum</keyword>
<evidence type="ECO:0000259" key="5">
    <source>
        <dbReference type="Pfam" id="PF08314"/>
    </source>
</evidence>
<accession>A0A1E4TH13</accession>